<dbReference type="EMBL" id="VKGC01000015">
    <property type="protein sequence ID" value="TSA82400.1"/>
    <property type="molecule type" value="Genomic_DNA"/>
</dbReference>
<dbReference type="SMART" id="SM01245">
    <property type="entry name" value="Jag_N"/>
    <property type="match status" value="1"/>
</dbReference>
<feature type="domain" description="RNA-binding protein KhpB N-terminal" evidence="1">
    <location>
        <begin position="3"/>
        <end position="54"/>
    </location>
</feature>
<dbReference type="Gene3D" id="3.30.1370.180">
    <property type="match status" value="1"/>
</dbReference>
<dbReference type="InterPro" id="IPR040977">
    <property type="entry name" value="HP1451_C"/>
</dbReference>
<evidence type="ECO:0000313" key="3">
    <source>
        <dbReference type="Proteomes" id="UP000319322"/>
    </source>
</evidence>
<dbReference type="GO" id="GO:0003723">
    <property type="term" value="F:RNA binding"/>
    <property type="evidence" value="ECO:0007669"/>
    <property type="project" value="InterPro"/>
</dbReference>
<organism evidence="2 3">
    <name type="scientific">Helicobacter mehlei</name>
    <dbReference type="NCBI Taxonomy" id="2316080"/>
    <lineage>
        <taxon>Bacteria</taxon>
        <taxon>Pseudomonadati</taxon>
        <taxon>Campylobacterota</taxon>
        <taxon>Epsilonproteobacteria</taxon>
        <taxon>Campylobacterales</taxon>
        <taxon>Helicobacteraceae</taxon>
        <taxon>Helicobacter</taxon>
    </lineage>
</organism>
<dbReference type="Proteomes" id="UP000319322">
    <property type="component" value="Unassembled WGS sequence"/>
</dbReference>
<dbReference type="Pfam" id="PF14804">
    <property type="entry name" value="Jag_N"/>
    <property type="match status" value="1"/>
</dbReference>
<comment type="caution">
    <text evidence="2">The sequence shown here is derived from an EMBL/GenBank/DDBJ whole genome shotgun (WGS) entry which is preliminary data.</text>
</comment>
<accession>A0A553UQA7</accession>
<dbReference type="Gene3D" id="3.30.300.20">
    <property type="match status" value="1"/>
</dbReference>
<reference evidence="2 3" key="2">
    <citation type="submission" date="2019-07" db="EMBL/GenBank/DDBJ databases">
        <title>Helicobacter labacensis sp. nov., Helicobacter mehlei sp. nov. and Helicobacter vulpis sp. nov., isolated from gastric mucosa of red fox (Vulpis vulpis).</title>
        <authorList>
            <person name="Kusar D."/>
            <person name="Gruntar I."/>
            <person name="Pate M."/>
            <person name="Zajc U."/>
            <person name="Ocepek M."/>
        </authorList>
    </citation>
    <scope>NUCLEOTIDE SEQUENCE [LARGE SCALE GENOMIC DNA]</scope>
    <source>
        <strain evidence="2 3">L8b</strain>
    </source>
</reference>
<dbReference type="PANTHER" id="PTHR35800:SF1">
    <property type="entry name" value="RNA-BINDING PROTEIN KHPB"/>
    <property type="match status" value="1"/>
</dbReference>
<gene>
    <name evidence="2" type="ORF">FNE76_05985</name>
</gene>
<name>A0A553UQA7_9HELI</name>
<dbReference type="Gene3D" id="3.30.30.80">
    <property type="entry name" value="probable RNA-binding protein from clostridium symbiosum atcc 14940"/>
    <property type="match status" value="1"/>
</dbReference>
<reference evidence="2 3" key="3">
    <citation type="submission" date="2019-07" db="EMBL/GenBank/DDBJ databases">
        <authorList>
            <person name="Papic B."/>
        </authorList>
    </citation>
    <scope>NUCLEOTIDE SEQUENCE [LARGE SCALE GENOMIC DNA]</scope>
    <source>
        <strain evidence="2 3">L8b</strain>
    </source>
</reference>
<reference evidence="3" key="1">
    <citation type="submission" date="2019-07" db="EMBL/GenBank/DDBJ databases">
        <title>Helicobacter labacensis sp. nov., Helicobacter mehlei sp. nov. and Helicobacter vulpis sp. nov., isolated from gastric mucosa of red fox (Vulpis vulpis).</title>
        <authorList>
            <person name="Papic B."/>
        </authorList>
    </citation>
    <scope>NUCLEOTIDE SEQUENCE [LARGE SCALE GENOMIC DNA]</scope>
    <source>
        <strain evidence="3">L8b</strain>
    </source>
</reference>
<sequence>MKTIHAKTLEEAIIKASSELGCSVLDLQYEIIQAPAHGFLGFGRKEAIIEVCIKEKPKPPPPPLPVCTPKATPLDDKNDKVAEIKEELCTLLSYLPYQIDQIKVELCDSNTLYIELNGPDSALVIGEKGYRFNALSYLLFNWIHQKYGYNVRLEVAHFLKDQEEMMESYLQGIIMQIHEVGKAQTKPLDGMLIHIALKRLRETFPNKHITCQTNSSNERFVVINDFK</sequence>
<keyword evidence="3" id="KW-1185">Reference proteome</keyword>
<evidence type="ECO:0000313" key="2">
    <source>
        <dbReference type="EMBL" id="TSA82400.1"/>
    </source>
</evidence>
<dbReference type="AlphaFoldDB" id="A0A553UQA7"/>
<dbReference type="InterPro" id="IPR038247">
    <property type="entry name" value="Jag_N_dom_sf"/>
</dbReference>
<evidence type="ECO:0000259" key="1">
    <source>
        <dbReference type="SMART" id="SM01245"/>
    </source>
</evidence>
<dbReference type="Pfam" id="PF18472">
    <property type="entry name" value="HP1451_C"/>
    <property type="match status" value="1"/>
</dbReference>
<dbReference type="PANTHER" id="PTHR35800">
    <property type="entry name" value="PROTEIN JAG"/>
    <property type="match status" value="1"/>
</dbReference>
<proteinExistence type="predicted"/>
<dbReference type="InterPro" id="IPR039247">
    <property type="entry name" value="KhpB"/>
</dbReference>
<dbReference type="InterPro" id="IPR015946">
    <property type="entry name" value="KH_dom-like_a/b"/>
</dbReference>
<dbReference type="OrthoDB" id="5329502at2"/>
<dbReference type="InterPro" id="IPR032782">
    <property type="entry name" value="KhpB_N"/>
</dbReference>
<protein>
    <submittedName>
        <fullName evidence="2">Protein jag</fullName>
    </submittedName>
</protein>
<dbReference type="RefSeq" id="WP_120955863.1">
    <property type="nucleotide sequence ID" value="NZ_QXQP01000018.1"/>
</dbReference>